<dbReference type="AlphaFoldDB" id="A0A183UL15"/>
<accession>A0A183UL15</accession>
<sequence length="667" mass="71103">MWLLNENSQTAETTSLNPWTVEQQQSRWCGGTEFGSGISYEEQMRSIIPPAFRNANAKVVWQDSAKSLEANVNEALGITNWQTTTSNQFTEQDSANGSSQYQAAGYMNGMSSGWGQTEIDQQRPWDVGAAMTLSSQGIRGAPNMCASALQPKWPTNDDQPWSANMQQRPPTLPCPPPPNYLNARNAGWQQSGGPRGSMYAPPGARFNGPPFDATVAAANWGQRAMNGVMQQGIPPATVPPPQRSRLQNVWTNNAAMSNAAAPGMCVPPPNVDYVGGVTQWAPGPSMAAHGAVKQKQQQPFNNLFSQRCSPPMSVGTFNAAPTHNANSFMGEDSMWQDPNGDVRKWQRDTGTAIWGDPDKQPTEIHRWLVPPGAEYESTGETKAGDDSDSPQDSKSESTSNKTGRVIVPMGWGDVPPAGPSMKSANSSSNVVSSSGSATPWPNHTSVVNHSQTNAAGWDGRGVALKGVMSGSGWDGVGEAQWAARTLGGASSPTVNSPDAGMPIATQLIADQLRTAVSKGLIDFSLLSKPLPHETLSLINTLLLRLPVLDQTEHELANLLATVKLVRSILILFKNAGGDAALCGTTSPTALMNAEQRAEHDRLVIEIAATKTDIAAIREKIHATQEAASAKALGALNDTVTTTMPRFGDSILDATAGVEPQKPLFSIF</sequence>
<keyword evidence="4" id="KW-1185">Reference proteome</keyword>
<evidence type="ECO:0000259" key="2">
    <source>
        <dbReference type="Pfam" id="PF12938"/>
    </source>
</evidence>
<feature type="compositionally biased region" description="Polar residues" evidence="1">
    <location>
        <begin position="439"/>
        <end position="448"/>
    </location>
</feature>
<proteinExistence type="predicted"/>
<feature type="compositionally biased region" description="Low complexity" evidence="1">
    <location>
        <begin position="423"/>
        <end position="437"/>
    </location>
</feature>
<dbReference type="InterPro" id="IPR026805">
    <property type="entry name" value="GW182_M_dom"/>
</dbReference>
<dbReference type="Proteomes" id="UP000050794">
    <property type="component" value="Unassembled WGS sequence"/>
</dbReference>
<name>A0A183UL15_TOXCA</name>
<dbReference type="EMBL" id="UYWY01020101">
    <property type="protein sequence ID" value="VDM40506.1"/>
    <property type="molecule type" value="Genomic_DNA"/>
</dbReference>
<feature type="region of interest" description="Disordered" evidence="1">
    <location>
        <begin position="374"/>
        <end position="448"/>
    </location>
</feature>
<dbReference type="Pfam" id="PF12938">
    <property type="entry name" value="M_domain"/>
    <property type="match status" value="1"/>
</dbReference>
<evidence type="ECO:0000256" key="1">
    <source>
        <dbReference type="SAM" id="MobiDB-lite"/>
    </source>
</evidence>
<evidence type="ECO:0000313" key="5">
    <source>
        <dbReference type="WBParaSite" id="TCNE_0000918501-mRNA-1"/>
    </source>
</evidence>
<evidence type="ECO:0000313" key="3">
    <source>
        <dbReference type="EMBL" id="VDM40506.1"/>
    </source>
</evidence>
<dbReference type="WBParaSite" id="TCNE_0000918501-mRNA-1">
    <property type="protein sequence ID" value="TCNE_0000918501-mRNA-1"/>
    <property type="gene ID" value="TCNE_0000918501"/>
</dbReference>
<evidence type="ECO:0000313" key="4">
    <source>
        <dbReference type="Proteomes" id="UP000050794"/>
    </source>
</evidence>
<organism evidence="4 5">
    <name type="scientific">Toxocara canis</name>
    <name type="common">Canine roundworm</name>
    <dbReference type="NCBI Taxonomy" id="6265"/>
    <lineage>
        <taxon>Eukaryota</taxon>
        <taxon>Metazoa</taxon>
        <taxon>Ecdysozoa</taxon>
        <taxon>Nematoda</taxon>
        <taxon>Chromadorea</taxon>
        <taxon>Rhabditida</taxon>
        <taxon>Spirurina</taxon>
        <taxon>Ascaridomorpha</taxon>
        <taxon>Ascaridoidea</taxon>
        <taxon>Toxocaridae</taxon>
        <taxon>Toxocara</taxon>
    </lineage>
</organism>
<feature type="compositionally biased region" description="Polar residues" evidence="1">
    <location>
        <begin position="390"/>
        <end position="402"/>
    </location>
</feature>
<protein>
    <submittedName>
        <fullName evidence="5">M_domain domain-containing protein</fullName>
    </submittedName>
</protein>
<reference evidence="3 4" key="2">
    <citation type="submission" date="2018-11" db="EMBL/GenBank/DDBJ databases">
        <authorList>
            <consortium name="Pathogen Informatics"/>
        </authorList>
    </citation>
    <scope>NUCLEOTIDE SEQUENCE [LARGE SCALE GENOMIC DNA]</scope>
</reference>
<reference evidence="5" key="1">
    <citation type="submission" date="2016-06" db="UniProtKB">
        <authorList>
            <consortium name="WormBaseParasite"/>
        </authorList>
    </citation>
    <scope>IDENTIFICATION</scope>
</reference>
<feature type="domain" description="GW182 middle" evidence="2">
    <location>
        <begin position="417"/>
        <end position="556"/>
    </location>
</feature>
<gene>
    <name evidence="3" type="ORF">TCNE_LOCUS9185</name>
</gene>